<evidence type="ECO:0000256" key="5">
    <source>
        <dbReference type="ARBA" id="ARBA00022490"/>
    </source>
</evidence>
<proteinExistence type="inferred from homology"/>
<evidence type="ECO:0000313" key="9">
    <source>
        <dbReference type="Proteomes" id="UP000277928"/>
    </source>
</evidence>
<dbReference type="GO" id="GO:0005049">
    <property type="term" value="F:nuclear export signal receptor activity"/>
    <property type="evidence" value="ECO:0007669"/>
    <property type="project" value="InterPro"/>
</dbReference>
<dbReference type="GO" id="GO:0006611">
    <property type="term" value="P:protein export from nucleus"/>
    <property type="evidence" value="ECO:0007669"/>
    <property type="project" value="TreeGrafter"/>
</dbReference>
<dbReference type="InterPro" id="IPR016024">
    <property type="entry name" value="ARM-type_fold"/>
</dbReference>
<evidence type="ECO:0000256" key="1">
    <source>
        <dbReference type="ARBA" id="ARBA00004123"/>
    </source>
</evidence>
<evidence type="ECO:0000256" key="7">
    <source>
        <dbReference type="ARBA" id="ARBA00023242"/>
    </source>
</evidence>
<keyword evidence="9" id="KW-1185">Reference proteome</keyword>
<evidence type="ECO:0000256" key="6">
    <source>
        <dbReference type="ARBA" id="ARBA00022927"/>
    </source>
</evidence>
<dbReference type="PANTHER" id="PTHR12596:SF1">
    <property type="entry name" value="EXPORTIN-4"/>
    <property type="match status" value="1"/>
</dbReference>
<keyword evidence="5" id="KW-0963">Cytoplasm</keyword>
<dbReference type="GO" id="GO:0005643">
    <property type="term" value="C:nuclear pore"/>
    <property type="evidence" value="ECO:0007669"/>
    <property type="project" value="TreeGrafter"/>
</dbReference>
<evidence type="ECO:0000256" key="3">
    <source>
        <dbReference type="ARBA" id="ARBA00009466"/>
    </source>
</evidence>
<comment type="subcellular location">
    <subcellularLocation>
        <location evidence="2">Cytoplasm</location>
    </subcellularLocation>
    <subcellularLocation>
        <location evidence="1">Nucleus</location>
    </subcellularLocation>
</comment>
<reference evidence="8 9" key="1">
    <citation type="submission" date="2018-08" db="EMBL/GenBank/DDBJ databases">
        <authorList>
            <person name="Laetsch R D."/>
            <person name="Stevens L."/>
            <person name="Kumar S."/>
            <person name="Blaxter L. M."/>
        </authorList>
    </citation>
    <scope>NUCLEOTIDE SEQUENCE [LARGE SCALE GENOMIC DNA]</scope>
</reference>
<evidence type="ECO:0000313" key="8">
    <source>
        <dbReference type="EMBL" id="VDK73551.1"/>
    </source>
</evidence>
<dbReference type="GO" id="GO:0005737">
    <property type="term" value="C:cytoplasm"/>
    <property type="evidence" value="ECO:0007669"/>
    <property type="project" value="UniProtKB-SubCell"/>
</dbReference>
<keyword evidence="6" id="KW-0653">Protein transport</keyword>
<sequence length="964" mass="111957">MPNTKRKKKAATNKTDENHIAKMEKMAEIAVGISGNPTPTEIAAMLYFRDLNERLTLEQCRTVMGMTIQSFSQQTVTEKEMIDFDRAKFAYRHQIMYEFFLKILDEFDTYWRITDLGISYDFQYKAKISFENDGLLQIFCKCIHIVPRHCILVSSFKEPAHLSMTEYFLRITNIIFARNYGIHHIPRRKDMSVKGPPKTWKSIFFWSEFLQLFFSNEKSENEDAKKDEEEERGEVVKKRQRTIKWTCFSAIQHLFKGWLIILQNSALIAEVMNYAIDFGQITIVIISSFMQMIFSVPFGDREEVSVPLPDREIFKEILTKIGTFSSYFLDEMLSKMYTILTETMEEFLSTLETGISVEDLENFRENMHWALLLIGHILVEEDEERNLVWQKKLLVYYEDVIVRKTSTNIDKYPSYMEACINTPQLLTDPPEIDLVLKIVGTVFAWCSIEDTLLKDHGETAINVELCSTSLWCARRLLSAIGLHIQKSTEKNRLIEVSENITQILVDFALQKSFRVFEVIPNVRRTCRDAVDLLATLSRTLYRETSKSIFLFSYLSAIKTDHVLVRALLIKALLQIGSIIDDEVKQKSLFEMILVPIRTKFIAICENSLETDDKLDDLLDCFCAVIHGTQKCYATFLLEYLKPTLKHSVLLLSLYKNSAIIVNAVLQFFECLTKRMDVFCDNHEDMAFLYEVLLSVLQVYEREQKERYANLDDRTKASELILLLEILVNTLDKRNRPVNLLTGEVKSVEDRAYIAATLWNMIIYIIEPEFFKVPLLRKSFYRFLRCSAEATPECITTLLPENFTIIVEYLKKGLQPECEKDDLLCNLKDRFEKEISINSAIAIAHLGTYFTKHARNDTAIRIFSFLIEPTFTICLNALWQDSDLSSATSEALYSLLRCNEDGCRRLVKSLLAREANNPNRTTLRVAFRTLMSSTPGKSPEKYEKRKFYDRLKEFLTKVEGLLVVE</sequence>
<dbReference type="AlphaFoldDB" id="A0A3P6U9E3"/>
<dbReference type="OMA" id="AWCSIED"/>
<gene>
    <name evidence="8" type="ORF">NLS_LOCUS2153</name>
</gene>
<dbReference type="STRING" id="42156.A0A3P6U9E3"/>
<protein>
    <submittedName>
        <fullName evidence="8">Uncharacterized protein</fullName>
    </submittedName>
</protein>
<keyword evidence="7" id="KW-0539">Nucleus</keyword>
<dbReference type="PANTHER" id="PTHR12596">
    <property type="entry name" value="EXPORTIN 4,7-RELATED"/>
    <property type="match status" value="1"/>
</dbReference>
<comment type="similarity">
    <text evidence="3">Belongs to the exportin family.</text>
</comment>
<dbReference type="SUPFAM" id="SSF48371">
    <property type="entry name" value="ARM repeat"/>
    <property type="match status" value="1"/>
</dbReference>
<keyword evidence="4" id="KW-0813">Transport</keyword>
<evidence type="ECO:0000256" key="2">
    <source>
        <dbReference type="ARBA" id="ARBA00004496"/>
    </source>
</evidence>
<evidence type="ECO:0000256" key="4">
    <source>
        <dbReference type="ARBA" id="ARBA00022448"/>
    </source>
</evidence>
<accession>A0A3P6U9E3</accession>
<organism evidence="8 9">
    <name type="scientific">Litomosoides sigmodontis</name>
    <name type="common">Filarial nematode worm</name>
    <dbReference type="NCBI Taxonomy" id="42156"/>
    <lineage>
        <taxon>Eukaryota</taxon>
        <taxon>Metazoa</taxon>
        <taxon>Ecdysozoa</taxon>
        <taxon>Nematoda</taxon>
        <taxon>Chromadorea</taxon>
        <taxon>Rhabditida</taxon>
        <taxon>Spirurina</taxon>
        <taxon>Spiruromorpha</taxon>
        <taxon>Filarioidea</taxon>
        <taxon>Onchocercidae</taxon>
        <taxon>Litomosoides</taxon>
    </lineage>
</organism>
<name>A0A3P6U9E3_LITSI</name>
<dbReference type="OrthoDB" id="5850663at2759"/>
<dbReference type="Proteomes" id="UP000277928">
    <property type="component" value="Unassembled WGS sequence"/>
</dbReference>
<dbReference type="InterPro" id="IPR044189">
    <property type="entry name" value="XPO4/7-like"/>
</dbReference>
<dbReference type="EMBL" id="UYRX01000093">
    <property type="protein sequence ID" value="VDK73551.1"/>
    <property type="molecule type" value="Genomic_DNA"/>
</dbReference>